<dbReference type="Pfam" id="PF18735">
    <property type="entry name" value="HEPN_RiboL-PSP"/>
    <property type="match status" value="1"/>
</dbReference>
<dbReference type="InterPro" id="IPR041519">
    <property type="entry name" value="HEPN_RiboL-PSP"/>
</dbReference>
<gene>
    <name evidence="2" type="ORF">AHLFYP4_02150</name>
</gene>
<name>A0A6N2UY72_ANAHA</name>
<reference evidence="2" key="1">
    <citation type="submission" date="2019-11" db="EMBL/GenBank/DDBJ databases">
        <authorList>
            <person name="Feng L."/>
        </authorList>
    </citation>
    <scope>NUCLEOTIDE SEQUENCE</scope>
    <source>
        <strain evidence="2">AhadrusLFYP4</strain>
    </source>
</reference>
<feature type="domain" description="RiboL-PSP-HEPN" evidence="1">
    <location>
        <begin position="66"/>
        <end position="265"/>
    </location>
</feature>
<organism evidence="2">
    <name type="scientific">Anaerostipes hadrus</name>
    <dbReference type="NCBI Taxonomy" id="649756"/>
    <lineage>
        <taxon>Bacteria</taxon>
        <taxon>Bacillati</taxon>
        <taxon>Bacillota</taxon>
        <taxon>Clostridia</taxon>
        <taxon>Lachnospirales</taxon>
        <taxon>Lachnospiraceae</taxon>
        <taxon>Anaerostipes</taxon>
    </lineage>
</organism>
<evidence type="ECO:0000259" key="1">
    <source>
        <dbReference type="Pfam" id="PF18735"/>
    </source>
</evidence>
<dbReference type="RefSeq" id="WP_156723899.1">
    <property type="nucleotide sequence ID" value="NZ_CACRSX010000040.1"/>
</dbReference>
<protein>
    <recommendedName>
        <fullName evidence="1">RiboL-PSP-HEPN domain-containing protein</fullName>
    </recommendedName>
</protein>
<sequence>MNSIRLCKIEFLRNLNNIENYIIYLEEQNRLFEKMDMNNAFLKDMNMYEIKKRYVEIVNTPVTYNAIIISLYGCYESYVDKLADLLLDHWASTIKSYEDLSAKLKNKHIKKSGEFLTHPRRFRNYELNEKNVIENLYFCLNNEKNFTLNKELLLTHSGNLGIDQLLEFFSDLGLDNCKSKILSNTKYIEFICNKYEMSQDSARNFIDSKNKQADNKLFDELSLLIEQRNKVAHGWCVDNRLSYNSFKDKIIPFMKMLGCVLSDIFDEEFVNVLRQANLLYKFDKPIKVINKRILCINSKTANLKTNGYIYVYNGKKYISLNIIELQQNRTKVEEIRGGNQDIGIEVDVDIKDNWEFFYT</sequence>
<proteinExistence type="predicted"/>
<dbReference type="EMBL" id="CACRSX010000040">
    <property type="protein sequence ID" value="VYT22670.1"/>
    <property type="molecule type" value="Genomic_DNA"/>
</dbReference>
<evidence type="ECO:0000313" key="2">
    <source>
        <dbReference type="EMBL" id="VYT22670.1"/>
    </source>
</evidence>
<dbReference type="AlphaFoldDB" id="A0A6N2UY72"/>
<accession>A0A6N2UY72</accession>